<dbReference type="PATRIC" id="fig|1423820.4.peg.173"/>
<gene>
    <name evidence="2" type="ORF">FC64_GL000170</name>
</gene>
<dbReference type="RefSeq" id="WP_235804829.1">
    <property type="nucleotide sequence ID" value="NZ_AYYZ01000012.1"/>
</dbReference>
<comment type="caution">
    <text evidence="2">The sequence shown here is derived from an EMBL/GenBank/DDBJ whole genome shotgun (WGS) entry which is preliminary data.</text>
</comment>
<proteinExistence type="predicted"/>
<reference evidence="2 3" key="1">
    <citation type="journal article" date="2015" name="Genome Announc.">
        <title>Expanding the biotechnology potential of lactobacilli through comparative genomics of 213 strains and associated genera.</title>
        <authorList>
            <person name="Sun Z."/>
            <person name="Harris H.M."/>
            <person name="McCann A."/>
            <person name="Guo C."/>
            <person name="Argimon S."/>
            <person name="Zhang W."/>
            <person name="Yang X."/>
            <person name="Jeffery I.B."/>
            <person name="Cooney J.C."/>
            <person name="Kagawa T.F."/>
            <person name="Liu W."/>
            <person name="Song Y."/>
            <person name="Salvetti E."/>
            <person name="Wrobel A."/>
            <person name="Rasinkangas P."/>
            <person name="Parkhill J."/>
            <person name="Rea M.C."/>
            <person name="O'Sullivan O."/>
            <person name="Ritari J."/>
            <person name="Douillard F.P."/>
            <person name="Paul Ross R."/>
            <person name="Yang R."/>
            <person name="Briner A.E."/>
            <person name="Felis G.E."/>
            <person name="de Vos W.M."/>
            <person name="Barrangou R."/>
            <person name="Klaenhammer T.R."/>
            <person name="Caufield P.W."/>
            <person name="Cui Y."/>
            <person name="Zhang H."/>
            <person name="O'Toole P.W."/>
        </authorList>
    </citation>
    <scope>NUCLEOTIDE SEQUENCE [LARGE SCALE GENOMIC DNA]</scope>
    <source>
        <strain evidence="2 3">DSM 20653</strain>
    </source>
</reference>
<feature type="transmembrane region" description="Helical" evidence="1">
    <location>
        <begin position="44"/>
        <end position="64"/>
    </location>
</feature>
<evidence type="ECO:0000256" key="1">
    <source>
        <dbReference type="SAM" id="Phobius"/>
    </source>
</evidence>
<evidence type="ECO:0008006" key="4">
    <source>
        <dbReference type="Google" id="ProtNLM"/>
    </source>
</evidence>
<name>A0A0R1ZDS7_9LACO</name>
<dbReference type="Proteomes" id="UP000051291">
    <property type="component" value="Unassembled WGS sequence"/>
</dbReference>
<keyword evidence="1" id="KW-0812">Transmembrane</keyword>
<organism evidence="2 3">
    <name type="scientific">Ligilactobacillus araffinosus DSM 20653</name>
    <dbReference type="NCBI Taxonomy" id="1423820"/>
    <lineage>
        <taxon>Bacteria</taxon>
        <taxon>Bacillati</taxon>
        <taxon>Bacillota</taxon>
        <taxon>Bacilli</taxon>
        <taxon>Lactobacillales</taxon>
        <taxon>Lactobacillaceae</taxon>
        <taxon>Ligilactobacillus</taxon>
    </lineage>
</organism>
<evidence type="ECO:0000313" key="3">
    <source>
        <dbReference type="Proteomes" id="UP000051291"/>
    </source>
</evidence>
<sequence>MMLLMRIFGVVLFLIGLWQFYVTWKYHHFLTTKGTDNAFSPLALYYGLALGIVIFLLGLGLMILPQWMYGLIQ</sequence>
<dbReference type="EMBL" id="AYYZ01000012">
    <property type="protein sequence ID" value="KRM52893.1"/>
    <property type="molecule type" value="Genomic_DNA"/>
</dbReference>
<dbReference type="AlphaFoldDB" id="A0A0R1ZDS7"/>
<keyword evidence="3" id="KW-1185">Reference proteome</keyword>
<keyword evidence="1" id="KW-1133">Transmembrane helix</keyword>
<accession>A0A0R1ZDS7</accession>
<protein>
    <recommendedName>
        <fullName evidence="4">Immunity protein</fullName>
    </recommendedName>
</protein>
<feature type="transmembrane region" description="Helical" evidence="1">
    <location>
        <begin position="7"/>
        <end position="24"/>
    </location>
</feature>
<keyword evidence="1" id="KW-0472">Membrane</keyword>
<evidence type="ECO:0000313" key="2">
    <source>
        <dbReference type="EMBL" id="KRM52893.1"/>
    </source>
</evidence>